<dbReference type="Proteomes" id="UP000287101">
    <property type="component" value="Unassembled WGS sequence"/>
</dbReference>
<keyword evidence="6" id="KW-1185">Reference proteome</keyword>
<evidence type="ECO:0000256" key="2">
    <source>
        <dbReference type="ARBA" id="ARBA00023125"/>
    </source>
</evidence>
<keyword evidence="2" id="KW-0238">DNA-binding</keyword>
<dbReference type="PROSITE" id="PS50995">
    <property type="entry name" value="HTH_MARR_2"/>
    <property type="match status" value="1"/>
</dbReference>
<dbReference type="PROSITE" id="PS01117">
    <property type="entry name" value="HTH_MARR_1"/>
    <property type="match status" value="1"/>
</dbReference>
<dbReference type="GO" id="GO:0006950">
    <property type="term" value="P:response to stress"/>
    <property type="evidence" value="ECO:0007669"/>
    <property type="project" value="TreeGrafter"/>
</dbReference>
<dbReference type="SUPFAM" id="SSF46785">
    <property type="entry name" value="Winged helix' DNA-binding domain"/>
    <property type="match status" value="1"/>
</dbReference>
<proteinExistence type="predicted"/>
<reference evidence="5 6" key="1">
    <citation type="submission" date="2017-05" db="EMBL/GenBank/DDBJ databases">
        <title>Vagococcus spp. assemblies.</title>
        <authorList>
            <person name="Gulvik C.A."/>
        </authorList>
    </citation>
    <scope>NUCLEOTIDE SEQUENCE [LARGE SCALE GENOMIC DNA]</scope>
    <source>
        <strain evidence="5 6">CCUG 41755</strain>
    </source>
</reference>
<evidence type="ECO:0000313" key="5">
    <source>
        <dbReference type="EMBL" id="RSU04503.1"/>
    </source>
</evidence>
<evidence type="ECO:0000256" key="1">
    <source>
        <dbReference type="ARBA" id="ARBA00023015"/>
    </source>
</evidence>
<dbReference type="InterPro" id="IPR036390">
    <property type="entry name" value="WH_DNA-bd_sf"/>
</dbReference>
<feature type="domain" description="HTH marR-type" evidence="4">
    <location>
        <begin position="9"/>
        <end position="140"/>
    </location>
</feature>
<dbReference type="InterPro" id="IPR036388">
    <property type="entry name" value="WH-like_DNA-bd_sf"/>
</dbReference>
<organism evidence="5 6">
    <name type="scientific">Vagococcus fessus</name>
    <dbReference type="NCBI Taxonomy" id="120370"/>
    <lineage>
        <taxon>Bacteria</taxon>
        <taxon>Bacillati</taxon>
        <taxon>Bacillota</taxon>
        <taxon>Bacilli</taxon>
        <taxon>Lactobacillales</taxon>
        <taxon>Enterococcaceae</taxon>
        <taxon>Vagococcus</taxon>
    </lineage>
</organism>
<comment type="caution">
    <text evidence="5">The sequence shown here is derived from an EMBL/GenBank/DDBJ whole genome shotgun (WGS) entry which is preliminary data.</text>
</comment>
<accession>A0A430ABB7</accession>
<dbReference type="SMART" id="SM00347">
    <property type="entry name" value="HTH_MARR"/>
    <property type="match status" value="1"/>
</dbReference>
<sequence length="147" mass="16623">MTEDKNLQLKTLLLSFREVHQKTRHILNAAAMEKEITIVQLLIADIIKHSPGIHSQDVAKEMKLAKSTVSGTINRMITAGFITTTEHPTDKRCHQLHVTDCGLKKIRETYDIYLENLASLLDIGPEKIETLLSIHDDLLTKIDEVTI</sequence>
<gene>
    <name evidence="5" type="ORF">CBF31_00340</name>
</gene>
<protein>
    <recommendedName>
        <fullName evidence="4">HTH marR-type domain-containing protein</fullName>
    </recommendedName>
</protein>
<dbReference type="OrthoDB" id="6462103at2"/>
<dbReference type="InterPro" id="IPR023187">
    <property type="entry name" value="Tscrpt_reg_MarR-type_CS"/>
</dbReference>
<evidence type="ECO:0000256" key="3">
    <source>
        <dbReference type="ARBA" id="ARBA00023163"/>
    </source>
</evidence>
<keyword evidence="1" id="KW-0805">Transcription regulation</keyword>
<dbReference type="InterPro" id="IPR039422">
    <property type="entry name" value="MarR/SlyA-like"/>
</dbReference>
<dbReference type="RefSeq" id="WP_126829827.1">
    <property type="nucleotide sequence ID" value="NZ_CBCRYB010000006.1"/>
</dbReference>
<dbReference type="PANTHER" id="PTHR33164">
    <property type="entry name" value="TRANSCRIPTIONAL REGULATOR, MARR FAMILY"/>
    <property type="match status" value="1"/>
</dbReference>
<evidence type="ECO:0000259" key="4">
    <source>
        <dbReference type="PROSITE" id="PS50995"/>
    </source>
</evidence>
<dbReference type="Pfam" id="PF01047">
    <property type="entry name" value="MarR"/>
    <property type="match status" value="1"/>
</dbReference>
<dbReference type="GO" id="GO:0003677">
    <property type="term" value="F:DNA binding"/>
    <property type="evidence" value="ECO:0007669"/>
    <property type="project" value="UniProtKB-KW"/>
</dbReference>
<dbReference type="PANTHER" id="PTHR33164:SF102">
    <property type="entry name" value="TRANSCRIPTIONAL REGULATORY PROTEIN"/>
    <property type="match status" value="1"/>
</dbReference>
<dbReference type="AlphaFoldDB" id="A0A430ABB7"/>
<dbReference type="EMBL" id="NGJY01000001">
    <property type="protein sequence ID" value="RSU04503.1"/>
    <property type="molecule type" value="Genomic_DNA"/>
</dbReference>
<dbReference type="GO" id="GO:0003700">
    <property type="term" value="F:DNA-binding transcription factor activity"/>
    <property type="evidence" value="ECO:0007669"/>
    <property type="project" value="InterPro"/>
</dbReference>
<name>A0A430ABB7_9ENTE</name>
<keyword evidence="3" id="KW-0804">Transcription</keyword>
<dbReference type="Gene3D" id="1.10.10.10">
    <property type="entry name" value="Winged helix-like DNA-binding domain superfamily/Winged helix DNA-binding domain"/>
    <property type="match status" value="1"/>
</dbReference>
<dbReference type="InterPro" id="IPR000835">
    <property type="entry name" value="HTH_MarR-typ"/>
</dbReference>
<evidence type="ECO:0000313" key="6">
    <source>
        <dbReference type="Proteomes" id="UP000287101"/>
    </source>
</evidence>